<dbReference type="PROSITE" id="PS50111">
    <property type="entry name" value="CHEMOTAXIS_TRANSDUC_2"/>
    <property type="match status" value="1"/>
</dbReference>
<evidence type="ECO:0000259" key="4">
    <source>
        <dbReference type="PROSITE" id="PS50111"/>
    </source>
</evidence>
<dbReference type="InterPro" id="IPR012292">
    <property type="entry name" value="Globin/Proto"/>
</dbReference>
<gene>
    <name evidence="6" type="ORF">ACFODK_07245</name>
</gene>
<dbReference type="Gene3D" id="1.10.490.10">
    <property type="entry name" value="Globins"/>
    <property type="match status" value="1"/>
</dbReference>
<dbReference type="SUPFAM" id="SSF46458">
    <property type="entry name" value="Globin-like"/>
    <property type="match status" value="1"/>
</dbReference>
<dbReference type="EMBL" id="JBHRSU010000024">
    <property type="protein sequence ID" value="MFC3100677.1"/>
    <property type="molecule type" value="Genomic_DNA"/>
</dbReference>
<dbReference type="PROSITE" id="PS50885">
    <property type="entry name" value="HAMP"/>
    <property type="match status" value="1"/>
</dbReference>
<comment type="similarity">
    <text evidence="2">Belongs to the methyl-accepting chemotaxis (MCP) protein family.</text>
</comment>
<feature type="domain" description="Methyl-accepting transducer" evidence="4">
    <location>
        <begin position="217"/>
        <end position="446"/>
    </location>
</feature>
<keyword evidence="7" id="KW-1185">Reference proteome</keyword>
<evidence type="ECO:0000313" key="6">
    <source>
        <dbReference type="EMBL" id="MFC3100677.1"/>
    </source>
</evidence>
<dbReference type="Proteomes" id="UP001595378">
    <property type="component" value="Unassembled WGS sequence"/>
</dbReference>
<dbReference type="CDD" id="cd11386">
    <property type="entry name" value="MCP_signal"/>
    <property type="match status" value="1"/>
</dbReference>
<proteinExistence type="inferred from homology"/>
<name>A0ABV7EG54_9SPHN</name>
<dbReference type="InterPro" id="IPR039379">
    <property type="entry name" value="Protoglobin_sensor_dom"/>
</dbReference>
<keyword evidence="1" id="KW-0145">Chemotaxis</keyword>
<reference evidence="7" key="1">
    <citation type="journal article" date="2019" name="Int. J. Syst. Evol. Microbiol.">
        <title>The Global Catalogue of Microorganisms (GCM) 10K type strain sequencing project: providing services to taxonomists for standard genome sequencing and annotation.</title>
        <authorList>
            <consortium name="The Broad Institute Genomics Platform"/>
            <consortium name="The Broad Institute Genome Sequencing Center for Infectious Disease"/>
            <person name="Wu L."/>
            <person name="Ma J."/>
        </authorList>
    </citation>
    <scope>NUCLEOTIDE SEQUENCE [LARGE SCALE GENOMIC DNA]</scope>
    <source>
        <strain evidence="7">KCTC 52606</strain>
    </source>
</reference>
<dbReference type="Pfam" id="PF11563">
    <property type="entry name" value="Protoglobin"/>
    <property type="match status" value="1"/>
</dbReference>
<comment type="caution">
    <text evidence="6">The sequence shown here is derived from an EMBL/GenBank/DDBJ whole genome shotgun (WGS) entry which is preliminary data.</text>
</comment>
<dbReference type="Pfam" id="PF00015">
    <property type="entry name" value="MCPsignal"/>
    <property type="match status" value="1"/>
</dbReference>
<dbReference type="CDD" id="cd01068">
    <property type="entry name" value="globin_sensor"/>
    <property type="match status" value="1"/>
</dbReference>
<dbReference type="InterPro" id="IPR004090">
    <property type="entry name" value="Chemotax_Me-accpt_rcpt"/>
</dbReference>
<dbReference type="Gene3D" id="1.10.287.950">
    <property type="entry name" value="Methyl-accepting chemotaxis protein"/>
    <property type="match status" value="1"/>
</dbReference>
<evidence type="ECO:0000313" key="7">
    <source>
        <dbReference type="Proteomes" id="UP001595378"/>
    </source>
</evidence>
<dbReference type="SUPFAM" id="SSF58104">
    <property type="entry name" value="Methyl-accepting chemotaxis protein (MCP) signaling domain"/>
    <property type="match status" value="1"/>
</dbReference>
<evidence type="ECO:0000256" key="1">
    <source>
        <dbReference type="ARBA" id="ARBA00022500"/>
    </source>
</evidence>
<protein>
    <submittedName>
        <fullName evidence="6">Methyl-accepting chemotaxis protein</fullName>
    </submittedName>
</protein>
<dbReference type="InterPro" id="IPR004089">
    <property type="entry name" value="MCPsignal_dom"/>
</dbReference>
<dbReference type="PRINTS" id="PR00260">
    <property type="entry name" value="CHEMTRNSDUCR"/>
</dbReference>
<dbReference type="SMART" id="SM00283">
    <property type="entry name" value="MA"/>
    <property type="match status" value="1"/>
</dbReference>
<dbReference type="InterPro" id="IPR051310">
    <property type="entry name" value="MCP_chemotaxis"/>
</dbReference>
<evidence type="ECO:0000256" key="2">
    <source>
        <dbReference type="ARBA" id="ARBA00029447"/>
    </source>
</evidence>
<dbReference type="InterPro" id="IPR009050">
    <property type="entry name" value="Globin-like_sf"/>
</dbReference>
<dbReference type="RefSeq" id="WP_336920583.1">
    <property type="nucleotide sequence ID" value="NZ_JBANRN010000020.1"/>
</dbReference>
<dbReference type="InterPro" id="IPR003660">
    <property type="entry name" value="HAMP_dom"/>
</dbReference>
<dbReference type="PANTHER" id="PTHR43531">
    <property type="entry name" value="PROTEIN ICFG"/>
    <property type="match status" value="1"/>
</dbReference>
<evidence type="ECO:0000256" key="3">
    <source>
        <dbReference type="PROSITE-ProRule" id="PRU00284"/>
    </source>
</evidence>
<accession>A0ABV7EG54</accession>
<feature type="domain" description="HAMP" evidence="5">
    <location>
        <begin position="166"/>
        <end position="212"/>
    </location>
</feature>
<evidence type="ECO:0000259" key="5">
    <source>
        <dbReference type="PROSITE" id="PS50885"/>
    </source>
</evidence>
<sequence length="504" mass="53211">MADELLQRLEFYGLADQQDALKRLGRKIGSALDGALDRFYAAITRVPAIAGLFSGRDQMDKAARAQKNHWTVMFEQGLNESYLARASTIGNVHAEIGLDPRWYICGYGLILDQLIHRLAAPGLWGLLPWKQRQAREISLLVRAALLDVDLALSSYFVAEGKAREVALARMGDTLHALAQGDLAARMSGLPEAFSRAEGDFNAAMDALQHMMAGVVSGIGSITTASTEIRTAADDLALRNEQQAARLEETSAAMNQVTGSVRATADSARDMQQAIAGAHQDATEGGAVVARAVEAMAAIEASAQQISQIISVIDGIAFQTNLLALNAGVEAARAGDAGKGFAVVATEVRALAQRSADAAKDIKQLITTSSQQVGAGVELVGQTGTVLDRIVSKVGEVNELVSGIAEAASAQAENLQQVNAAVSEMDRMTQQNAAMVEQSTAAARGLADEAAGLMRLVSRFDADAPAEPALVFSPPSRRRSAAPAPLVQGNLALKPAARDEDWAEF</sequence>
<dbReference type="InterPro" id="IPR044398">
    <property type="entry name" value="Globin-sensor_dom"/>
</dbReference>
<dbReference type="PANTHER" id="PTHR43531:SF11">
    <property type="entry name" value="METHYL-ACCEPTING CHEMOTAXIS PROTEIN 3"/>
    <property type="match status" value="1"/>
</dbReference>
<keyword evidence="3" id="KW-0807">Transducer</keyword>
<organism evidence="6 7">
    <name type="scientific">Alteraurantiacibacter lauratis</name>
    <dbReference type="NCBI Taxonomy" id="2054627"/>
    <lineage>
        <taxon>Bacteria</taxon>
        <taxon>Pseudomonadati</taxon>
        <taxon>Pseudomonadota</taxon>
        <taxon>Alphaproteobacteria</taxon>
        <taxon>Sphingomonadales</taxon>
        <taxon>Erythrobacteraceae</taxon>
        <taxon>Alteraurantiacibacter</taxon>
    </lineage>
</organism>